<dbReference type="RefSeq" id="WP_012137079.1">
    <property type="nucleotide sequence ID" value="NZ_KE007306.1"/>
</dbReference>
<dbReference type="Proteomes" id="UP000016540">
    <property type="component" value="Unassembled WGS sequence"/>
</dbReference>
<dbReference type="InterPro" id="IPR000014">
    <property type="entry name" value="PAS"/>
</dbReference>
<organism evidence="10 11">
    <name type="scientific">Marinobacter lipolyticus SM19</name>
    <dbReference type="NCBI Taxonomy" id="1318628"/>
    <lineage>
        <taxon>Bacteria</taxon>
        <taxon>Pseudomonadati</taxon>
        <taxon>Pseudomonadota</taxon>
        <taxon>Gammaproteobacteria</taxon>
        <taxon>Pseudomonadales</taxon>
        <taxon>Marinobacteraceae</taxon>
        <taxon>Marinobacter</taxon>
    </lineage>
</organism>
<evidence type="ECO:0000313" key="10">
    <source>
        <dbReference type="EMBL" id="EON93445.1"/>
    </source>
</evidence>
<keyword evidence="7" id="KW-0175">Coiled coil</keyword>
<dbReference type="FunFam" id="3.30.420.10:FF:000045">
    <property type="entry name" value="3'-5' exonuclease DinG"/>
    <property type="match status" value="1"/>
</dbReference>
<dbReference type="GO" id="GO:0003677">
    <property type="term" value="F:DNA binding"/>
    <property type="evidence" value="ECO:0007669"/>
    <property type="project" value="InterPro"/>
</dbReference>
<dbReference type="PANTHER" id="PTHR30231">
    <property type="entry name" value="DNA POLYMERASE III SUBUNIT EPSILON"/>
    <property type="match status" value="1"/>
</dbReference>
<dbReference type="AlphaFoldDB" id="R8B4B3"/>
<dbReference type="NCBIfam" id="TIGR00573">
    <property type="entry name" value="dnaq"/>
    <property type="match status" value="1"/>
</dbReference>
<comment type="subunit">
    <text evidence="5">DNA polymerase III contains a core (composed of alpha, epsilon and theta chains) that associates with a tau subunit. This core dimerizes to form the POLIII' complex. PolIII' associates with the gamma complex (composed of gamma, delta, delta', psi and chi chains) and with the beta chain to form the complete DNA polymerase III complex.</text>
</comment>
<sequence>MRPAVRLALWLMALIALLAGLLALAGSFLWADLDATERAALTALVSGRGMLLVVLGVLVLVPFGVLLRQWLVAYPEAVIRLREDVDIIHRAHPEHRVALTGSGDMRRLGEAVNAFAEAHCALQHEVASRIEEANARLEQEKNRLAALMSELSQSVLMCNSEGRILLYNGSACQLLEPHAGGPARAPVGLGRSIFGILDQRLIVHALERIRQRLRQNCQDPAAHFVTARGDYLLRAQMAPLLDHQGEFIGFVLILEDITREVALDSRRDALLQQLTEGTRAGLGNIRAAAETMERFPEMDAGHRLRFGEVISDEAQRLSSHLEQALSRHADLLHPQWLLEDMLATDLLVALQHSFATVGVTARYPSDNDRYPESDESLWLNLDSYSLVQAMTQLMATLADALDIREVTIEVAADGNFARLLIAWEGPAPEPEHLHEWEQRPFRSVAEGPAAASLREVLESHGGEIWCQGDTVAGYSRLCLQLPATRSEAEVPVPARTPGRPVYYDFDLFNQPGQSTELDERPLRELTYTVFDTETTGLAPSEGDEIISIGAVRIVNGRLLMQECFEQLVDPHRPIPRESQLIHGLSPRMLTGQPGIAEVLPLFQRFAEDTVLVAHNAAFDMRFLQLKEAQTGIHFIQPVLDTLLLSALVQPAEGHGLEQIAARLGVKVVGRHTALGDAMVTGHVLLKLIPLLEERGVHTLKQAREASRKSAYAKLEY</sequence>
<dbReference type="PATRIC" id="fig|1318628.3.peg.1082"/>
<dbReference type="eggNOG" id="COG2176">
    <property type="taxonomic scope" value="Bacteria"/>
</dbReference>
<dbReference type="InterPro" id="IPR012337">
    <property type="entry name" value="RNaseH-like_sf"/>
</dbReference>
<comment type="catalytic activity">
    <reaction evidence="6">
        <text>DNA(n) + a 2'-deoxyribonucleoside 5'-triphosphate = DNA(n+1) + diphosphate</text>
        <dbReference type="Rhea" id="RHEA:22508"/>
        <dbReference type="Rhea" id="RHEA-COMP:17339"/>
        <dbReference type="Rhea" id="RHEA-COMP:17340"/>
        <dbReference type="ChEBI" id="CHEBI:33019"/>
        <dbReference type="ChEBI" id="CHEBI:61560"/>
        <dbReference type="ChEBI" id="CHEBI:173112"/>
        <dbReference type="EC" id="2.7.7.7"/>
    </reaction>
</comment>
<dbReference type="CDD" id="cd06127">
    <property type="entry name" value="DEDDh"/>
    <property type="match status" value="1"/>
</dbReference>
<evidence type="ECO:0000256" key="5">
    <source>
        <dbReference type="ARBA" id="ARBA00026073"/>
    </source>
</evidence>
<dbReference type="SUPFAM" id="SSF55785">
    <property type="entry name" value="PYP-like sensor domain (PAS domain)"/>
    <property type="match status" value="1"/>
</dbReference>
<dbReference type="SUPFAM" id="SSF53098">
    <property type="entry name" value="Ribonuclease H-like"/>
    <property type="match status" value="1"/>
</dbReference>
<keyword evidence="3" id="KW-0269">Exonuclease</keyword>
<dbReference type="CDD" id="cd00130">
    <property type="entry name" value="PAS"/>
    <property type="match status" value="1"/>
</dbReference>
<keyword evidence="8" id="KW-0812">Transmembrane</keyword>
<dbReference type="GO" id="GO:0045004">
    <property type="term" value="P:DNA replication proofreading"/>
    <property type="evidence" value="ECO:0007669"/>
    <property type="project" value="TreeGrafter"/>
</dbReference>
<reference evidence="10 11" key="1">
    <citation type="journal article" date="2013" name="Genome Announc.">
        <title>Draft Genome Sequence of the Moderately Halophilic Bacterium Marinobacter lipolyticus Strain SM19.</title>
        <authorList>
            <person name="Papke R.T."/>
            <person name="de la Haba R.R."/>
            <person name="Infante-Dominguez C."/>
            <person name="Perez D."/>
            <person name="Sanchez-Porro C."/>
            <person name="Lapierre P."/>
            <person name="Ventosa A."/>
        </authorList>
    </citation>
    <scope>NUCLEOTIDE SEQUENCE [LARGE SCALE GENOMIC DNA]</scope>
    <source>
        <strain evidence="10 11">SM19</strain>
    </source>
</reference>
<dbReference type="GO" id="GO:0003887">
    <property type="term" value="F:DNA-directed DNA polymerase activity"/>
    <property type="evidence" value="ECO:0007669"/>
    <property type="project" value="UniProtKB-EC"/>
</dbReference>
<evidence type="ECO:0000313" key="11">
    <source>
        <dbReference type="Proteomes" id="UP000016540"/>
    </source>
</evidence>
<gene>
    <name evidence="10" type="ORF">MARLIPOL_05405</name>
</gene>
<keyword evidence="11" id="KW-1185">Reference proteome</keyword>
<feature type="coiled-coil region" evidence="7">
    <location>
        <begin position="123"/>
        <end position="154"/>
    </location>
</feature>
<keyword evidence="2" id="KW-0540">Nuclease</keyword>
<dbReference type="GO" id="GO:0008408">
    <property type="term" value="F:3'-5' exonuclease activity"/>
    <property type="evidence" value="ECO:0007669"/>
    <property type="project" value="TreeGrafter"/>
</dbReference>
<dbReference type="Gene3D" id="3.30.450.20">
    <property type="entry name" value="PAS domain"/>
    <property type="match status" value="1"/>
</dbReference>
<dbReference type="SMART" id="SM00479">
    <property type="entry name" value="EXOIII"/>
    <property type="match status" value="1"/>
</dbReference>
<feature type="transmembrane region" description="Helical" evidence="8">
    <location>
        <begin position="49"/>
        <end position="67"/>
    </location>
</feature>
<keyword evidence="8" id="KW-0472">Membrane</keyword>
<dbReference type="STRING" id="1318628.MARLIPOL_05405"/>
<name>R8B4B3_9GAMM</name>
<keyword evidence="3" id="KW-0378">Hydrolase</keyword>
<evidence type="ECO:0000256" key="1">
    <source>
        <dbReference type="ARBA" id="ARBA00012417"/>
    </source>
</evidence>
<evidence type="ECO:0000256" key="8">
    <source>
        <dbReference type="SAM" id="Phobius"/>
    </source>
</evidence>
<evidence type="ECO:0000256" key="7">
    <source>
        <dbReference type="SAM" id="Coils"/>
    </source>
</evidence>
<evidence type="ECO:0000259" key="9">
    <source>
        <dbReference type="SMART" id="SM00479"/>
    </source>
</evidence>
<dbReference type="PANTHER" id="PTHR30231:SF41">
    <property type="entry name" value="DNA POLYMERASE III SUBUNIT EPSILON"/>
    <property type="match status" value="1"/>
</dbReference>
<comment type="function">
    <text evidence="4">DNA polymerase III is a complex, multichain enzyme responsible for most of the replicative synthesis in bacteria. The epsilon subunit contain the editing function and is a proofreading 3'-5' exonuclease.</text>
</comment>
<keyword evidence="8" id="KW-1133">Transmembrane helix</keyword>
<dbReference type="InterPro" id="IPR006054">
    <property type="entry name" value="DnaQ"/>
</dbReference>
<dbReference type="InterPro" id="IPR035965">
    <property type="entry name" value="PAS-like_dom_sf"/>
</dbReference>
<dbReference type="HOGENOM" id="CLU_017573_0_0_6"/>
<dbReference type="InterPro" id="IPR013520">
    <property type="entry name" value="Ribonucl_H"/>
</dbReference>
<dbReference type="Pfam" id="PF13426">
    <property type="entry name" value="PAS_9"/>
    <property type="match status" value="1"/>
</dbReference>
<dbReference type="EMBL" id="ASAD01000007">
    <property type="protein sequence ID" value="EON93445.1"/>
    <property type="molecule type" value="Genomic_DNA"/>
</dbReference>
<protein>
    <recommendedName>
        <fullName evidence="1">DNA-directed DNA polymerase</fullName>
        <ecNumber evidence="1">2.7.7.7</ecNumber>
    </recommendedName>
</protein>
<evidence type="ECO:0000256" key="2">
    <source>
        <dbReference type="ARBA" id="ARBA00022722"/>
    </source>
</evidence>
<comment type="caution">
    <text evidence="10">The sequence shown here is derived from an EMBL/GenBank/DDBJ whole genome shotgun (WGS) entry which is preliminary data.</text>
</comment>
<feature type="domain" description="Exonuclease" evidence="9">
    <location>
        <begin position="526"/>
        <end position="693"/>
    </location>
</feature>
<dbReference type="Gene3D" id="3.30.420.10">
    <property type="entry name" value="Ribonuclease H-like superfamily/Ribonuclease H"/>
    <property type="match status" value="1"/>
</dbReference>
<evidence type="ECO:0000256" key="3">
    <source>
        <dbReference type="ARBA" id="ARBA00022839"/>
    </source>
</evidence>
<accession>R8B4B3</accession>
<dbReference type="EC" id="2.7.7.7" evidence="1"/>
<dbReference type="Pfam" id="PF00929">
    <property type="entry name" value="RNase_T"/>
    <property type="match status" value="1"/>
</dbReference>
<dbReference type="InterPro" id="IPR036397">
    <property type="entry name" value="RNaseH_sf"/>
</dbReference>
<proteinExistence type="predicted"/>
<evidence type="ECO:0000256" key="6">
    <source>
        <dbReference type="ARBA" id="ARBA00049244"/>
    </source>
</evidence>
<dbReference type="GO" id="GO:0005829">
    <property type="term" value="C:cytosol"/>
    <property type="evidence" value="ECO:0007669"/>
    <property type="project" value="TreeGrafter"/>
</dbReference>
<evidence type="ECO:0000256" key="4">
    <source>
        <dbReference type="ARBA" id="ARBA00025483"/>
    </source>
</evidence>